<evidence type="ECO:0000256" key="6">
    <source>
        <dbReference type="PROSITE-ProRule" id="PRU00182"/>
    </source>
</evidence>
<dbReference type="NCBIfam" id="TIGR00093">
    <property type="entry name" value="pseudouridine synthase"/>
    <property type="match status" value="1"/>
</dbReference>
<name>A0AA50KCQ6_9GAMM</name>
<keyword evidence="3 7" id="KW-0413">Isomerase</keyword>
<dbReference type="SUPFAM" id="SSF55120">
    <property type="entry name" value="Pseudouridine synthase"/>
    <property type="match status" value="1"/>
</dbReference>
<dbReference type="CDD" id="cd02553">
    <property type="entry name" value="PseudoU_synth_RsuA"/>
    <property type="match status" value="1"/>
</dbReference>
<sequence length="233" mass="25480">MRLDKFLCKSTDLDRKAARVTILSGSMTVNGAIATDCAMQVHENNTVSLNGKPLAPRPSRYIMLHKPANTLCSNVDGAYPSLFHLLDIDRAFDLHIVGRLDADTTGLVLLTDDGRWSFNIISPQYQCEKIYRVQLRDPLDSEATAAIAAKFAAGLNLQGETALTLAAALQQVDEKTVLLTLTEGKFHQVKRMFAAVGNKVVTLHRAQIGAVALDIEVGKWRNLTLAEISSFTS</sequence>
<evidence type="ECO:0000256" key="3">
    <source>
        <dbReference type="ARBA" id="ARBA00023235"/>
    </source>
</evidence>
<dbReference type="InterPro" id="IPR018496">
    <property type="entry name" value="PsdUridine_synth_RsuA/RluB_CS"/>
</dbReference>
<gene>
    <name evidence="9" type="ORF">RA178_19690</name>
</gene>
<accession>A0AA50KCQ6</accession>
<protein>
    <recommendedName>
        <fullName evidence="7">Pseudouridine synthase</fullName>
        <ecNumber evidence="7">5.4.99.-</ecNumber>
    </recommendedName>
</protein>
<comment type="function">
    <text evidence="5">Responsible for synthesis of pseudouridine from uracil-516 in 16S ribosomal RNA.</text>
</comment>
<dbReference type="AlphaFoldDB" id="A0AA50KCQ6"/>
<dbReference type="KEGG" id="sog:RA178_19690"/>
<dbReference type="InterPro" id="IPR006145">
    <property type="entry name" value="PsdUridine_synth_RsuA/RluA"/>
</dbReference>
<dbReference type="InterPro" id="IPR050343">
    <property type="entry name" value="RsuA_PseudoU_synthase"/>
</dbReference>
<reference evidence="9" key="1">
    <citation type="submission" date="2023-08" db="EMBL/GenBank/DDBJ databases">
        <title>Complete genome sequence of Shewanella oncorhynchi Z-P2, a siderophore putrebactin-producing bacterium.</title>
        <authorList>
            <person name="Zhang Y."/>
        </authorList>
    </citation>
    <scope>NUCLEOTIDE SEQUENCE</scope>
    <source>
        <strain evidence="9">Z-P2</strain>
    </source>
</reference>
<comment type="catalytic activity">
    <reaction evidence="4">
        <text>uridine(516) in 16S rRNA = pseudouridine(516) in 16S rRNA</text>
        <dbReference type="Rhea" id="RHEA:38867"/>
        <dbReference type="Rhea" id="RHEA-COMP:10089"/>
        <dbReference type="Rhea" id="RHEA-COMP:10090"/>
        <dbReference type="ChEBI" id="CHEBI:65314"/>
        <dbReference type="ChEBI" id="CHEBI:65315"/>
        <dbReference type="EC" id="5.4.99.19"/>
    </reaction>
</comment>
<dbReference type="GeneID" id="301341455"/>
<evidence type="ECO:0000256" key="5">
    <source>
        <dbReference type="ARBA" id="ARBA00037590"/>
    </source>
</evidence>
<dbReference type="Gene3D" id="3.10.290.10">
    <property type="entry name" value="RNA-binding S4 domain"/>
    <property type="match status" value="1"/>
</dbReference>
<dbReference type="Gene3D" id="3.30.70.1560">
    <property type="entry name" value="Alpha-L RNA-binding motif"/>
    <property type="match status" value="1"/>
</dbReference>
<dbReference type="GO" id="GO:0000455">
    <property type="term" value="P:enzyme-directed rRNA pseudouridine synthesis"/>
    <property type="evidence" value="ECO:0007669"/>
    <property type="project" value="UniProtKB-ARBA"/>
</dbReference>
<evidence type="ECO:0000256" key="4">
    <source>
        <dbReference type="ARBA" id="ARBA00036749"/>
    </source>
</evidence>
<dbReference type="EC" id="5.4.99.-" evidence="7"/>
<dbReference type="PANTHER" id="PTHR47683">
    <property type="entry name" value="PSEUDOURIDINE SYNTHASE FAMILY PROTEIN-RELATED"/>
    <property type="match status" value="1"/>
</dbReference>
<dbReference type="GO" id="GO:0003723">
    <property type="term" value="F:RNA binding"/>
    <property type="evidence" value="ECO:0007669"/>
    <property type="project" value="UniProtKB-KW"/>
</dbReference>
<dbReference type="PROSITE" id="PS50889">
    <property type="entry name" value="S4"/>
    <property type="match status" value="1"/>
</dbReference>
<evidence type="ECO:0000256" key="2">
    <source>
        <dbReference type="ARBA" id="ARBA00022884"/>
    </source>
</evidence>
<dbReference type="InterPro" id="IPR000748">
    <property type="entry name" value="PsdUridine_synth_RsuA/RluB/E/F"/>
</dbReference>
<dbReference type="InterPro" id="IPR036986">
    <property type="entry name" value="S4_RNA-bd_sf"/>
</dbReference>
<evidence type="ECO:0000256" key="1">
    <source>
        <dbReference type="ARBA" id="ARBA00008348"/>
    </source>
</evidence>
<dbReference type="GO" id="GO:0160136">
    <property type="term" value="F:16S rRNA pseudouridine(516) synthase activity"/>
    <property type="evidence" value="ECO:0007669"/>
    <property type="project" value="UniProtKB-EC"/>
</dbReference>
<dbReference type="Proteomes" id="UP001236800">
    <property type="component" value="Chromosome"/>
</dbReference>
<keyword evidence="2 6" id="KW-0694">RNA-binding</keyword>
<evidence type="ECO:0000256" key="7">
    <source>
        <dbReference type="RuleBase" id="RU003887"/>
    </source>
</evidence>
<feature type="domain" description="RNA-binding S4" evidence="8">
    <location>
        <begin position="1"/>
        <end position="60"/>
    </location>
</feature>
<dbReference type="Pfam" id="PF00849">
    <property type="entry name" value="PseudoU_synth_2"/>
    <property type="match status" value="1"/>
</dbReference>
<dbReference type="InterPro" id="IPR020094">
    <property type="entry name" value="TruA/RsuA/RluB/E/F_N"/>
</dbReference>
<dbReference type="SUPFAM" id="SSF55174">
    <property type="entry name" value="Alpha-L RNA-binding motif"/>
    <property type="match status" value="1"/>
</dbReference>
<dbReference type="CDD" id="cd00165">
    <property type="entry name" value="S4"/>
    <property type="match status" value="1"/>
</dbReference>
<dbReference type="PANTHER" id="PTHR47683:SF4">
    <property type="entry name" value="PSEUDOURIDINE SYNTHASE"/>
    <property type="match status" value="1"/>
</dbReference>
<organism evidence="9">
    <name type="scientific">Shewanella oncorhynchi</name>
    <dbReference type="NCBI Taxonomy" id="2726434"/>
    <lineage>
        <taxon>Bacteria</taxon>
        <taxon>Pseudomonadati</taxon>
        <taxon>Pseudomonadota</taxon>
        <taxon>Gammaproteobacteria</taxon>
        <taxon>Alteromonadales</taxon>
        <taxon>Shewanellaceae</taxon>
        <taxon>Shewanella</taxon>
    </lineage>
</organism>
<dbReference type="InterPro" id="IPR020103">
    <property type="entry name" value="PsdUridine_synth_cat_dom_sf"/>
</dbReference>
<evidence type="ECO:0000313" key="9">
    <source>
        <dbReference type="EMBL" id="WMB72612.1"/>
    </source>
</evidence>
<comment type="similarity">
    <text evidence="1 7">Belongs to the pseudouridine synthase RsuA family.</text>
</comment>
<dbReference type="Gene3D" id="3.30.70.580">
    <property type="entry name" value="Pseudouridine synthase I, catalytic domain, N-terminal subdomain"/>
    <property type="match status" value="1"/>
</dbReference>
<dbReference type="EMBL" id="CP132914">
    <property type="protein sequence ID" value="WMB72612.1"/>
    <property type="molecule type" value="Genomic_DNA"/>
</dbReference>
<dbReference type="InterPro" id="IPR002942">
    <property type="entry name" value="S4_RNA-bd"/>
</dbReference>
<proteinExistence type="inferred from homology"/>
<dbReference type="InterPro" id="IPR042092">
    <property type="entry name" value="PsdUridine_s_RsuA/RluB/E/F_cat"/>
</dbReference>
<dbReference type="RefSeq" id="WP_306683462.1">
    <property type="nucleotide sequence ID" value="NZ_CP132914.1"/>
</dbReference>
<dbReference type="PROSITE" id="PS01149">
    <property type="entry name" value="PSI_RSU"/>
    <property type="match status" value="1"/>
</dbReference>
<evidence type="ECO:0000259" key="8">
    <source>
        <dbReference type="SMART" id="SM00363"/>
    </source>
</evidence>
<dbReference type="SMART" id="SM00363">
    <property type="entry name" value="S4"/>
    <property type="match status" value="1"/>
</dbReference>